<keyword evidence="4" id="KW-0238">DNA-binding</keyword>
<dbReference type="EMBL" id="MCAQ01000028">
    <property type="protein sequence ID" value="RKF31879.1"/>
    <property type="molecule type" value="Genomic_DNA"/>
</dbReference>
<comment type="caution">
    <text evidence="8">The sequence shown here is derived from an EMBL/GenBank/DDBJ whole genome shotgun (WGS) entry which is preliminary data.</text>
</comment>
<dbReference type="InterPro" id="IPR013324">
    <property type="entry name" value="RNA_pol_sigma_r3/r4-like"/>
</dbReference>
<evidence type="ECO:0000313" key="8">
    <source>
        <dbReference type="EMBL" id="RKF31879.1"/>
    </source>
</evidence>
<dbReference type="Gene3D" id="1.10.1740.10">
    <property type="match status" value="1"/>
</dbReference>
<dbReference type="Pfam" id="PF04545">
    <property type="entry name" value="Sigma70_r4"/>
    <property type="match status" value="1"/>
</dbReference>
<dbReference type="InterPro" id="IPR013325">
    <property type="entry name" value="RNA_pol_sigma_r2"/>
</dbReference>
<dbReference type="InterPro" id="IPR007630">
    <property type="entry name" value="RNA_pol_sigma70_r4"/>
</dbReference>
<evidence type="ECO:0000259" key="7">
    <source>
        <dbReference type="Pfam" id="PF04545"/>
    </source>
</evidence>
<evidence type="ECO:0000256" key="3">
    <source>
        <dbReference type="ARBA" id="ARBA00023082"/>
    </source>
</evidence>
<dbReference type="InterPro" id="IPR014284">
    <property type="entry name" value="RNA_pol_sigma-70_dom"/>
</dbReference>
<dbReference type="PANTHER" id="PTHR43133">
    <property type="entry name" value="RNA POLYMERASE ECF-TYPE SIGMA FACTO"/>
    <property type="match status" value="1"/>
</dbReference>
<dbReference type="GO" id="GO:0016987">
    <property type="term" value="F:sigma factor activity"/>
    <property type="evidence" value="ECO:0007669"/>
    <property type="project" value="UniProtKB-KW"/>
</dbReference>
<dbReference type="GeneID" id="88830708"/>
<dbReference type="InterPro" id="IPR039425">
    <property type="entry name" value="RNA_pol_sigma-70-like"/>
</dbReference>
<dbReference type="SUPFAM" id="SSF88946">
    <property type="entry name" value="Sigma2 domain of RNA polymerase sigma factors"/>
    <property type="match status" value="1"/>
</dbReference>
<dbReference type="RefSeq" id="WP_120336112.1">
    <property type="nucleotide sequence ID" value="NZ_CP080574.1"/>
</dbReference>
<gene>
    <name evidence="8" type="ORF">BCY89_17165</name>
</gene>
<reference evidence="8 9" key="1">
    <citation type="submission" date="2016-07" db="EMBL/GenBank/DDBJ databases">
        <title>Genome analysis of Sphingobacterium siyangense T12B17.</title>
        <authorList>
            <person name="Xu D."/>
            <person name="Su Y."/>
            <person name="Zheng S."/>
        </authorList>
    </citation>
    <scope>NUCLEOTIDE SEQUENCE [LARGE SCALE GENOMIC DNA]</scope>
    <source>
        <strain evidence="8 9">T12B17</strain>
    </source>
</reference>
<dbReference type="SUPFAM" id="SSF88659">
    <property type="entry name" value="Sigma3 and sigma4 domains of RNA polymerase sigma factors"/>
    <property type="match status" value="1"/>
</dbReference>
<dbReference type="PANTHER" id="PTHR43133:SF62">
    <property type="entry name" value="RNA POLYMERASE SIGMA FACTOR SIGZ"/>
    <property type="match status" value="1"/>
</dbReference>
<dbReference type="InterPro" id="IPR036388">
    <property type="entry name" value="WH-like_DNA-bd_sf"/>
</dbReference>
<comment type="similarity">
    <text evidence="1">Belongs to the sigma-70 factor family. ECF subfamily.</text>
</comment>
<name>A0A420FG28_9SPHI</name>
<evidence type="ECO:0000256" key="1">
    <source>
        <dbReference type="ARBA" id="ARBA00010641"/>
    </source>
</evidence>
<organism evidence="8 9">
    <name type="scientific">Sphingobacterium siyangense</name>
    <dbReference type="NCBI Taxonomy" id="459529"/>
    <lineage>
        <taxon>Bacteria</taxon>
        <taxon>Pseudomonadati</taxon>
        <taxon>Bacteroidota</taxon>
        <taxon>Sphingobacteriia</taxon>
        <taxon>Sphingobacteriales</taxon>
        <taxon>Sphingobacteriaceae</taxon>
        <taxon>Sphingobacterium</taxon>
    </lineage>
</organism>
<sequence>MSPLHNLSEETLILLLKKKNQQAFSYLYDNYADALYGVVCRIVTSVEHAEEVIQDVFVKIWKHVDHFDAEKGRLYTWMINIARNAALDYRKSKGAKNELKNQPLSNIVNREEELDGSQNERNARVDFIGFKNVLDNLKPECRILIEMAYYEGYTQQEIAQQLDIPLGTIKTRTKAAFLLLKKILKEYR</sequence>
<protein>
    <submittedName>
        <fullName evidence="8">RNA polymerase subunit sigma-70</fullName>
    </submittedName>
</protein>
<keyword evidence="5" id="KW-0804">Transcription</keyword>
<proteinExistence type="inferred from homology"/>
<keyword evidence="9" id="KW-1185">Reference proteome</keyword>
<dbReference type="GO" id="GO:0006352">
    <property type="term" value="P:DNA-templated transcription initiation"/>
    <property type="evidence" value="ECO:0007669"/>
    <property type="project" value="InterPro"/>
</dbReference>
<evidence type="ECO:0000313" key="9">
    <source>
        <dbReference type="Proteomes" id="UP000286402"/>
    </source>
</evidence>
<dbReference type="AlphaFoldDB" id="A0A420FG28"/>
<dbReference type="InterPro" id="IPR007627">
    <property type="entry name" value="RNA_pol_sigma70_r2"/>
</dbReference>
<dbReference type="GO" id="GO:0003677">
    <property type="term" value="F:DNA binding"/>
    <property type="evidence" value="ECO:0007669"/>
    <property type="project" value="UniProtKB-KW"/>
</dbReference>
<accession>A0A420FG28</accession>
<evidence type="ECO:0000256" key="2">
    <source>
        <dbReference type="ARBA" id="ARBA00023015"/>
    </source>
</evidence>
<evidence type="ECO:0000256" key="5">
    <source>
        <dbReference type="ARBA" id="ARBA00023163"/>
    </source>
</evidence>
<dbReference type="CDD" id="cd06171">
    <property type="entry name" value="Sigma70_r4"/>
    <property type="match status" value="1"/>
</dbReference>
<dbReference type="Proteomes" id="UP000286402">
    <property type="component" value="Unassembled WGS sequence"/>
</dbReference>
<dbReference type="NCBIfam" id="TIGR02937">
    <property type="entry name" value="sigma70-ECF"/>
    <property type="match status" value="1"/>
</dbReference>
<evidence type="ECO:0000256" key="4">
    <source>
        <dbReference type="ARBA" id="ARBA00023125"/>
    </source>
</evidence>
<keyword evidence="2" id="KW-0805">Transcription regulation</keyword>
<feature type="domain" description="RNA polymerase sigma-70 region 2" evidence="6">
    <location>
        <begin position="27"/>
        <end position="94"/>
    </location>
</feature>
<dbReference type="Pfam" id="PF04542">
    <property type="entry name" value="Sigma70_r2"/>
    <property type="match status" value="1"/>
</dbReference>
<evidence type="ECO:0000259" key="6">
    <source>
        <dbReference type="Pfam" id="PF04542"/>
    </source>
</evidence>
<dbReference type="Gene3D" id="1.10.10.10">
    <property type="entry name" value="Winged helix-like DNA-binding domain superfamily/Winged helix DNA-binding domain"/>
    <property type="match status" value="1"/>
</dbReference>
<feature type="domain" description="RNA polymerase sigma-70 region 4" evidence="7">
    <location>
        <begin position="133"/>
        <end position="182"/>
    </location>
</feature>
<keyword evidence="3" id="KW-0731">Sigma factor</keyword>